<reference evidence="9" key="1">
    <citation type="journal article" date="2019" name="Int. J. Syst. Evol. Microbiol.">
        <title>The Global Catalogue of Microorganisms (GCM) 10K type strain sequencing project: providing services to taxonomists for standard genome sequencing and annotation.</title>
        <authorList>
            <consortium name="The Broad Institute Genomics Platform"/>
            <consortium name="The Broad Institute Genome Sequencing Center for Infectious Disease"/>
            <person name="Wu L."/>
            <person name="Ma J."/>
        </authorList>
    </citation>
    <scope>NUCLEOTIDE SEQUENCE [LARGE SCALE GENOMIC DNA]</scope>
    <source>
        <strain evidence="9">CCUG 2113</strain>
    </source>
</reference>
<dbReference type="SUPFAM" id="SSF52172">
    <property type="entry name" value="CheY-like"/>
    <property type="match status" value="1"/>
</dbReference>
<dbReference type="Gene3D" id="6.10.250.690">
    <property type="match status" value="1"/>
</dbReference>
<evidence type="ECO:0000256" key="2">
    <source>
        <dbReference type="ARBA" id="ARBA00023012"/>
    </source>
</evidence>
<dbReference type="Pfam" id="PF00072">
    <property type="entry name" value="Response_reg"/>
    <property type="match status" value="1"/>
</dbReference>
<keyword evidence="2" id="KW-0902">Two-component regulatory system</keyword>
<gene>
    <name evidence="8" type="ORF">ACFOW3_16380</name>
</gene>
<evidence type="ECO:0000256" key="4">
    <source>
        <dbReference type="PROSITE-ProRule" id="PRU00169"/>
    </source>
</evidence>
<dbReference type="InterPro" id="IPR039420">
    <property type="entry name" value="WalR-like"/>
</dbReference>
<dbReference type="Gene3D" id="1.10.10.10">
    <property type="entry name" value="Winged helix-like DNA-binding domain superfamily/Winged helix DNA-binding domain"/>
    <property type="match status" value="1"/>
</dbReference>
<dbReference type="CDD" id="cd00383">
    <property type="entry name" value="trans_reg_C"/>
    <property type="match status" value="1"/>
</dbReference>
<name>A0ABV8DCE3_9BURK</name>
<dbReference type="InterPro" id="IPR016032">
    <property type="entry name" value="Sig_transdc_resp-reg_C-effctor"/>
</dbReference>
<dbReference type="PANTHER" id="PTHR48111:SF40">
    <property type="entry name" value="PHOSPHATE REGULON TRANSCRIPTIONAL REGULATORY PROTEIN PHOB"/>
    <property type="match status" value="1"/>
</dbReference>
<evidence type="ECO:0000256" key="3">
    <source>
        <dbReference type="ARBA" id="ARBA00023125"/>
    </source>
</evidence>
<dbReference type="Gene3D" id="3.40.50.2300">
    <property type="match status" value="1"/>
</dbReference>
<keyword evidence="9" id="KW-1185">Reference proteome</keyword>
<dbReference type="Pfam" id="PF00486">
    <property type="entry name" value="Trans_reg_C"/>
    <property type="match status" value="1"/>
</dbReference>
<proteinExistence type="predicted"/>
<dbReference type="SUPFAM" id="SSF46894">
    <property type="entry name" value="C-terminal effector domain of the bipartite response regulators"/>
    <property type="match status" value="1"/>
</dbReference>
<protein>
    <submittedName>
        <fullName evidence="8">Response regulator transcription factor</fullName>
    </submittedName>
</protein>
<sequence length="237" mass="27110">MRIAVLHDDPLLPDMIRSALERHHHICHFYTSGASLLKDTRHETFDLLISGWHLPDMDGIEVIQRLREMVGQQLPILLVTRRNEERDVIEALNRGADDYMVKPLRVGELVARVAALLRRAYPQAMGQQLVFGPYRFDPEKRLLSLHGETLALKNLEYELALFMFRNAGRLLSRAHLREAVWGERSEAPSRSLDTHVSRLRTKLQLTQQAHGYAITAIYGMGYRLDTVDTVALADPRG</sequence>
<dbReference type="InterPro" id="IPR001867">
    <property type="entry name" value="OmpR/PhoB-type_DNA-bd"/>
</dbReference>
<dbReference type="InterPro" id="IPR011006">
    <property type="entry name" value="CheY-like_superfamily"/>
</dbReference>
<dbReference type="Proteomes" id="UP001595693">
    <property type="component" value="Unassembled WGS sequence"/>
</dbReference>
<dbReference type="PROSITE" id="PS50110">
    <property type="entry name" value="RESPONSE_REGULATORY"/>
    <property type="match status" value="1"/>
</dbReference>
<dbReference type="PANTHER" id="PTHR48111">
    <property type="entry name" value="REGULATOR OF RPOS"/>
    <property type="match status" value="1"/>
</dbReference>
<dbReference type="InterPro" id="IPR036388">
    <property type="entry name" value="WH-like_DNA-bd_sf"/>
</dbReference>
<dbReference type="SMART" id="SM00862">
    <property type="entry name" value="Trans_reg_C"/>
    <property type="match status" value="1"/>
</dbReference>
<evidence type="ECO:0000259" key="6">
    <source>
        <dbReference type="PROSITE" id="PS50110"/>
    </source>
</evidence>
<keyword evidence="3 5" id="KW-0238">DNA-binding</keyword>
<evidence type="ECO:0000256" key="1">
    <source>
        <dbReference type="ARBA" id="ARBA00022553"/>
    </source>
</evidence>
<feature type="domain" description="OmpR/PhoB-type" evidence="7">
    <location>
        <begin position="126"/>
        <end position="226"/>
    </location>
</feature>
<dbReference type="RefSeq" id="WP_055400168.1">
    <property type="nucleotide sequence ID" value="NZ_JAMXAX010000094.1"/>
</dbReference>
<organism evidence="8 9">
    <name type="scientific">Acidovorax facilis</name>
    <dbReference type="NCBI Taxonomy" id="12917"/>
    <lineage>
        <taxon>Bacteria</taxon>
        <taxon>Pseudomonadati</taxon>
        <taxon>Pseudomonadota</taxon>
        <taxon>Betaproteobacteria</taxon>
        <taxon>Burkholderiales</taxon>
        <taxon>Comamonadaceae</taxon>
        <taxon>Acidovorax</taxon>
    </lineage>
</organism>
<dbReference type="SMART" id="SM00448">
    <property type="entry name" value="REC"/>
    <property type="match status" value="1"/>
</dbReference>
<evidence type="ECO:0000313" key="9">
    <source>
        <dbReference type="Proteomes" id="UP001595693"/>
    </source>
</evidence>
<comment type="caution">
    <text evidence="4">Lacks conserved residue(s) required for the propagation of feature annotation.</text>
</comment>
<dbReference type="EMBL" id="JBHSAJ010000048">
    <property type="protein sequence ID" value="MFC3936191.1"/>
    <property type="molecule type" value="Genomic_DNA"/>
</dbReference>
<evidence type="ECO:0000256" key="5">
    <source>
        <dbReference type="PROSITE-ProRule" id="PRU01091"/>
    </source>
</evidence>
<evidence type="ECO:0000313" key="8">
    <source>
        <dbReference type="EMBL" id="MFC3936191.1"/>
    </source>
</evidence>
<accession>A0ABV8DCE3</accession>
<dbReference type="InterPro" id="IPR001789">
    <property type="entry name" value="Sig_transdc_resp-reg_receiver"/>
</dbReference>
<keyword evidence="1" id="KW-0597">Phosphoprotein</keyword>
<evidence type="ECO:0000259" key="7">
    <source>
        <dbReference type="PROSITE" id="PS51755"/>
    </source>
</evidence>
<dbReference type="PROSITE" id="PS51755">
    <property type="entry name" value="OMPR_PHOB"/>
    <property type="match status" value="1"/>
</dbReference>
<comment type="caution">
    <text evidence="8">The sequence shown here is derived from an EMBL/GenBank/DDBJ whole genome shotgun (WGS) entry which is preliminary data.</text>
</comment>
<feature type="domain" description="Response regulatory" evidence="6">
    <location>
        <begin position="2"/>
        <end position="117"/>
    </location>
</feature>
<dbReference type="CDD" id="cd17574">
    <property type="entry name" value="REC_OmpR"/>
    <property type="match status" value="1"/>
</dbReference>
<feature type="DNA-binding region" description="OmpR/PhoB-type" evidence="5">
    <location>
        <begin position="126"/>
        <end position="226"/>
    </location>
</feature>